<proteinExistence type="predicted"/>
<keyword evidence="2" id="KW-1133">Transmembrane helix</keyword>
<evidence type="ECO:0000313" key="3">
    <source>
        <dbReference type="EMBL" id="PZM16897.1"/>
    </source>
</evidence>
<keyword evidence="2" id="KW-0812">Transmembrane</keyword>
<feature type="transmembrane region" description="Helical" evidence="2">
    <location>
        <begin position="52"/>
        <end position="71"/>
    </location>
</feature>
<dbReference type="Proteomes" id="UP000248925">
    <property type="component" value="Unassembled WGS sequence"/>
</dbReference>
<accession>A0A2W4CW51</accession>
<keyword evidence="2" id="KW-0472">Membrane</keyword>
<gene>
    <name evidence="3" type="ORF">CPY51_01205</name>
</gene>
<keyword evidence="4" id="KW-1185">Reference proteome</keyword>
<organism evidence="3 4">
    <name type="scientific">Rhizobium tubonense</name>
    <dbReference type="NCBI Taxonomy" id="484088"/>
    <lineage>
        <taxon>Bacteria</taxon>
        <taxon>Pseudomonadati</taxon>
        <taxon>Pseudomonadota</taxon>
        <taxon>Alphaproteobacteria</taxon>
        <taxon>Hyphomicrobiales</taxon>
        <taxon>Rhizobiaceae</taxon>
        <taxon>Rhizobium/Agrobacterium group</taxon>
        <taxon>Rhizobium</taxon>
    </lineage>
</organism>
<dbReference type="RefSeq" id="WP_111158227.1">
    <property type="nucleotide sequence ID" value="NZ_PCDP01000001.1"/>
</dbReference>
<dbReference type="AlphaFoldDB" id="A0A2W4CW51"/>
<evidence type="ECO:0000256" key="1">
    <source>
        <dbReference type="SAM" id="MobiDB-lite"/>
    </source>
</evidence>
<feature type="region of interest" description="Disordered" evidence="1">
    <location>
        <begin position="1"/>
        <end position="23"/>
    </location>
</feature>
<evidence type="ECO:0000313" key="4">
    <source>
        <dbReference type="Proteomes" id="UP000248925"/>
    </source>
</evidence>
<sequence length="84" mass="8715">MAKDDKTLHAGFTGSPLDKQDGLKGRAKSAAALVKSEAGAVSAVAADHPHTASTLLIGISALAFGLGYLLGRTSSDDSSRRYWR</sequence>
<protein>
    <submittedName>
        <fullName evidence="3">Uncharacterized protein</fullName>
    </submittedName>
</protein>
<comment type="caution">
    <text evidence="3">The sequence shown here is derived from an EMBL/GenBank/DDBJ whole genome shotgun (WGS) entry which is preliminary data.</text>
</comment>
<name>A0A2W4CW51_9HYPH</name>
<dbReference type="OrthoDB" id="8283047at2"/>
<evidence type="ECO:0000256" key="2">
    <source>
        <dbReference type="SAM" id="Phobius"/>
    </source>
</evidence>
<reference evidence="3 4" key="1">
    <citation type="journal article" date="2018" name="Sci. Rep.">
        <title>Rhizobium tumorigenes sp. nov., a novel plant tumorigenic bacterium isolated from cane gall tumors on thornless blackberry.</title>
        <authorList>
            <person name="Kuzmanovi N."/>
            <person name="Smalla K."/>
            <person name="Gronow S."/>
            <person name="PuBawska J."/>
        </authorList>
    </citation>
    <scope>NUCLEOTIDE SEQUENCE [LARGE SCALE GENOMIC DNA]</scope>
    <source>
        <strain evidence="3 4">CCBAU 85046</strain>
    </source>
</reference>
<dbReference type="EMBL" id="PCDP01000001">
    <property type="protein sequence ID" value="PZM16897.1"/>
    <property type="molecule type" value="Genomic_DNA"/>
</dbReference>